<dbReference type="EMBL" id="VBQZ03000069">
    <property type="protein sequence ID" value="MXQ91276.1"/>
    <property type="molecule type" value="Genomic_DNA"/>
</dbReference>
<proteinExistence type="predicted"/>
<reference evidence="1" key="1">
    <citation type="submission" date="2019-10" db="EMBL/GenBank/DDBJ databases">
        <title>The sequence and de novo assembly of the wild yak genome.</title>
        <authorList>
            <person name="Liu Y."/>
        </authorList>
    </citation>
    <scope>NUCLEOTIDE SEQUENCE [LARGE SCALE GENOMIC DNA]</scope>
    <source>
        <strain evidence="1">WY2019</strain>
    </source>
</reference>
<gene>
    <name evidence="1" type="ORF">E5288_WYG009487</name>
</gene>
<evidence type="ECO:0000313" key="2">
    <source>
        <dbReference type="Proteomes" id="UP000322234"/>
    </source>
</evidence>
<sequence length="365" mass="38940">MEPELFDLVFGVRSGTKGGAGGGLEEDVGPCARARVQDGEAQLLYLSSQKKAERCENISTGVGGDSWHRRGLIDEKPNGYTDRTPDTAFCILFQMRAVVRSLVTVQGIVLTSSAISFDRHKKGPEEGLSCDLLGGAVLDVKQWGERAVSTAVRLSQRAVFQALKHTLTAALGPCVVDPVLLVSPRPRQLPHRLLLASLVLLCSLQAVSVADVSSRVGVDGICWLPATLSRLQLLDLVLPCQCSGLLVQKHPSSAVLRSQRLVSGSASPWRLLVLFGELSLAHMFAACLHFPVALLVGIASPLPPWSDSGTRRCSVTVRMNSDSLLDSSPSWALAVLSGGLGLPQTLAGQRRLSDGLQLESEKPTA</sequence>
<keyword evidence="2" id="KW-1185">Reference proteome</keyword>
<dbReference type="Proteomes" id="UP000322234">
    <property type="component" value="Unassembled WGS sequence"/>
</dbReference>
<protein>
    <submittedName>
        <fullName evidence="1">Uncharacterized protein</fullName>
    </submittedName>
</protein>
<accession>A0A6B0RTM3</accession>
<comment type="caution">
    <text evidence="1">The sequence shown here is derived from an EMBL/GenBank/DDBJ whole genome shotgun (WGS) entry which is preliminary data.</text>
</comment>
<name>A0A6B0RTM3_9CETA</name>
<organism evidence="1 2">
    <name type="scientific">Bos mutus</name>
    <name type="common">wild yak</name>
    <dbReference type="NCBI Taxonomy" id="72004"/>
    <lineage>
        <taxon>Eukaryota</taxon>
        <taxon>Metazoa</taxon>
        <taxon>Chordata</taxon>
        <taxon>Craniata</taxon>
        <taxon>Vertebrata</taxon>
        <taxon>Euteleostomi</taxon>
        <taxon>Mammalia</taxon>
        <taxon>Eutheria</taxon>
        <taxon>Laurasiatheria</taxon>
        <taxon>Artiodactyla</taxon>
        <taxon>Ruminantia</taxon>
        <taxon>Pecora</taxon>
        <taxon>Bovidae</taxon>
        <taxon>Bovinae</taxon>
        <taxon>Bos</taxon>
    </lineage>
</organism>
<evidence type="ECO:0000313" key="1">
    <source>
        <dbReference type="EMBL" id="MXQ91276.1"/>
    </source>
</evidence>
<dbReference type="AlphaFoldDB" id="A0A6B0RTM3"/>